<evidence type="ECO:0000256" key="5">
    <source>
        <dbReference type="ARBA" id="ARBA00004892"/>
    </source>
</evidence>
<dbReference type="GO" id="GO:0030145">
    <property type="term" value="F:manganese ion binding"/>
    <property type="evidence" value="ECO:0007669"/>
    <property type="project" value="TreeGrafter"/>
</dbReference>
<dbReference type="EMBL" id="UINC01141852">
    <property type="protein sequence ID" value="SVD29838.1"/>
    <property type="molecule type" value="Genomic_DNA"/>
</dbReference>
<dbReference type="InterPro" id="IPR004628">
    <property type="entry name" value="Man_deHydtase"/>
</dbReference>
<evidence type="ECO:0000256" key="9">
    <source>
        <dbReference type="ARBA" id="ARBA00023211"/>
    </source>
</evidence>
<evidence type="ECO:0000256" key="1">
    <source>
        <dbReference type="ARBA" id="ARBA00001794"/>
    </source>
</evidence>
<gene>
    <name evidence="11" type="ORF">METZ01_LOCUS382692</name>
</gene>
<evidence type="ECO:0000256" key="6">
    <source>
        <dbReference type="ARBA" id="ARBA00007389"/>
    </source>
</evidence>
<evidence type="ECO:0000256" key="7">
    <source>
        <dbReference type="ARBA" id="ARBA00012927"/>
    </source>
</evidence>
<reference evidence="11" key="1">
    <citation type="submission" date="2018-05" db="EMBL/GenBank/DDBJ databases">
        <authorList>
            <person name="Lanie J.A."/>
            <person name="Ng W.-L."/>
            <person name="Kazmierczak K.M."/>
            <person name="Andrzejewski T.M."/>
            <person name="Davidsen T.M."/>
            <person name="Wayne K.J."/>
            <person name="Tettelin H."/>
            <person name="Glass J.I."/>
            <person name="Rusch D."/>
            <person name="Podicherti R."/>
            <person name="Tsui H.-C.T."/>
            <person name="Winkler M.E."/>
        </authorList>
    </citation>
    <scope>NUCLEOTIDE SEQUENCE</scope>
</reference>
<evidence type="ECO:0000256" key="10">
    <source>
        <dbReference type="ARBA" id="ARBA00023239"/>
    </source>
</evidence>
<dbReference type="GO" id="GO:0008927">
    <property type="term" value="F:mannonate dehydratase activity"/>
    <property type="evidence" value="ECO:0007669"/>
    <property type="project" value="UniProtKB-EC"/>
</dbReference>
<dbReference type="GO" id="GO:0042840">
    <property type="term" value="P:D-glucuronate catabolic process"/>
    <property type="evidence" value="ECO:0007669"/>
    <property type="project" value="TreeGrafter"/>
</dbReference>
<comment type="cofactor">
    <cofactor evidence="2">
        <name>Mn(2+)</name>
        <dbReference type="ChEBI" id="CHEBI:29035"/>
    </cofactor>
</comment>
<dbReference type="Pfam" id="PF03786">
    <property type="entry name" value="UxuA"/>
    <property type="match status" value="1"/>
</dbReference>
<keyword evidence="8" id="KW-0408">Iron</keyword>
<organism evidence="11">
    <name type="scientific">marine metagenome</name>
    <dbReference type="NCBI Taxonomy" id="408172"/>
    <lineage>
        <taxon>unclassified sequences</taxon>
        <taxon>metagenomes</taxon>
        <taxon>ecological metagenomes</taxon>
    </lineage>
</organism>
<dbReference type="GO" id="GO:0008198">
    <property type="term" value="F:ferrous iron binding"/>
    <property type="evidence" value="ECO:0007669"/>
    <property type="project" value="TreeGrafter"/>
</dbReference>
<dbReference type="AlphaFoldDB" id="A0A382U831"/>
<comment type="pathway">
    <text evidence="5">Carbohydrate metabolism; pentose and glucuronate interconversion.</text>
</comment>
<keyword evidence="10" id="KW-0456">Lyase</keyword>
<sequence>ERIIPVAEENKIQMACHLNDPPTQVLNGVEKWNWPVFEGLKRFSELVDSDYHGFNFCCGVASEGLENPGRELPPIVEYFAERKKIFNVHFRNIRGGLNDFSETWPDEGDVNMHEIVQVLHKAGYEYMLMPDHAPHHPDDLAPDGVTSRVRQAWAFQFGYIIALIQAVENEAKGKS</sequence>
<evidence type="ECO:0000256" key="2">
    <source>
        <dbReference type="ARBA" id="ARBA00001936"/>
    </source>
</evidence>
<name>A0A382U831_9ZZZZ</name>
<evidence type="ECO:0000313" key="11">
    <source>
        <dbReference type="EMBL" id="SVD29838.1"/>
    </source>
</evidence>
<evidence type="ECO:0000256" key="8">
    <source>
        <dbReference type="ARBA" id="ARBA00023004"/>
    </source>
</evidence>
<protein>
    <recommendedName>
        <fullName evidence="7">mannonate dehydratase</fullName>
        <ecNumber evidence="7">4.2.1.8</ecNumber>
    </recommendedName>
</protein>
<keyword evidence="9" id="KW-0464">Manganese</keyword>
<feature type="non-terminal residue" evidence="11">
    <location>
        <position position="1"/>
    </location>
</feature>
<dbReference type="PANTHER" id="PTHR30387">
    <property type="entry name" value="MANNONATE DEHYDRATASE"/>
    <property type="match status" value="1"/>
</dbReference>
<evidence type="ECO:0000256" key="3">
    <source>
        <dbReference type="ARBA" id="ARBA00001954"/>
    </source>
</evidence>
<dbReference type="InterPro" id="IPR036237">
    <property type="entry name" value="Xyl_isomerase-like_sf"/>
</dbReference>
<evidence type="ECO:0000256" key="4">
    <source>
        <dbReference type="ARBA" id="ARBA00002713"/>
    </source>
</evidence>
<comment type="function">
    <text evidence="4">Catalyzes the dehydration of D-mannonate.</text>
</comment>
<dbReference type="PANTHER" id="PTHR30387:SF2">
    <property type="entry name" value="MANNONATE DEHYDRATASE"/>
    <property type="match status" value="1"/>
</dbReference>
<proteinExistence type="inferred from homology"/>
<comment type="catalytic activity">
    <reaction evidence="1">
        <text>D-mannonate = 2-dehydro-3-deoxy-D-gluconate + H2O</text>
        <dbReference type="Rhea" id="RHEA:20097"/>
        <dbReference type="ChEBI" id="CHEBI:15377"/>
        <dbReference type="ChEBI" id="CHEBI:17767"/>
        <dbReference type="ChEBI" id="CHEBI:57990"/>
        <dbReference type="EC" id="4.2.1.8"/>
    </reaction>
</comment>
<dbReference type="Gene3D" id="3.20.20.150">
    <property type="entry name" value="Divalent-metal-dependent TIM barrel enzymes"/>
    <property type="match status" value="1"/>
</dbReference>
<accession>A0A382U831</accession>
<comment type="similarity">
    <text evidence="6">Belongs to the mannonate dehydratase family.</text>
</comment>
<dbReference type="SUPFAM" id="SSF51658">
    <property type="entry name" value="Xylose isomerase-like"/>
    <property type="match status" value="1"/>
</dbReference>
<comment type="cofactor">
    <cofactor evidence="3">
        <name>Fe(2+)</name>
        <dbReference type="ChEBI" id="CHEBI:29033"/>
    </cofactor>
</comment>
<dbReference type="EC" id="4.2.1.8" evidence="7"/>